<keyword evidence="1" id="KW-0472">Membrane</keyword>
<proteinExistence type="predicted"/>
<keyword evidence="2" id="KW-1185">Reference proteome</keyword>
<dbReference type="Proteomes" id="UP000050741">
    <property type="component" value="Unassembled WGS sequence"/>
</dbReference>
<evidence type="ECO:0000313" key="3">
    <source>
        <dbReference type="WBParaSite" id="GPLIN_001103400"/>
    </source>
</evidence>
<accession>A0A183CDT0</accession>
<name>A0A183CDT0_GLOPA</name>
<feature type="transmembrane region" description="Helical" evidence="1">
    <location>
        <begin position="12"/>
        <end position="32"/>
    </location>
</feature>
<reference evidence="3" key="3">
    <citation type="submission" date="2016-06" db="UniProtKB">
        <authorList>
            <consortium name="WormBaseParasite"/>
        </authorList>
    </citation>
    <scope>IDENTIFICATION</scope>
</reference>
<keyword evidence="1" id="KW-0812">Transmembrane</keyword>
<evidence type="ECO:0000313" key="2">
    <source>
        <dbReference type="Proteomes" id="UP000050741"/>
    </source>
</evidence>
<keyword evidence="1" id="KW-1133">Transmembrane helix</keyword>
<dbReference type="AlphaFoldDB" id="A0A183CDT0"/>
<reference evidence="2" key="1">
    <citation type="submission" date="2013-12" db="EMBL/GenBank/DDBJ databases">
        <authorList>
            <person name="Aslett M."/>
        </authorList>
    </citation>
    <scope>NUCLEOTIDE SEQUENCE [LARGE SCALE GENOMIC DNA]</scope>
    <source>
        <strain evidence="2">Lindley</strain>
    </source>
</reference>
<reference evidence="2" key="2">
    <citation type="submission" date="2014-05" db="EMBL/GenBank/DDBJ databases">
        <title>The genome and life-stage specific transcriptomes of Globodera pallida elucidate key aspects of plant parasitism by a cyst nematode.</title>
        <authorList>
            <person name="Cotton J.A."/>
            <person name="Lilley C.J."/>
            <person name="Jones L.M."/>
            <person name="Kikuchi T."/>
            <person name="Reid A.J."/>
            <person name="Thorpe P."/>
            <person name="Tsai I.J."/>
            <person name="Beasley H."/>
            <person name="Blok V."/>
            <person name="Cock P.J.A."/>
            <person name="Van den Akker S.E."/>
            <person name="Holroyd N."/>
            <person name="Hunt M."/>
            <person name="Mantelin S."/>
            <person name="Naghra H."/>
            <person name="Pain A."/>
            <person name="Palomares-Rius J.E."/>
            <person name="Zarowiecki M."/>
            <person name="Berriman M."/>
            <person name="Jones J.T."/>
            <person name="Urwin P.E."/>
        </authorList>
    </citation>
    <scope>NUCLEOTIDE SEQUENCE [LARGE SCALE GENOMIC DNA]</scope>
    <source>
        <strain evidence="2">Lindley</strain>
    </source>
</reference>
<feature type="transmembrane region" description="Helical" evidence="1">
    <location>
        <begin position="52"/>
        <end position="75"/>
    </location>
</feature>
<feature type="transmembrane region" description="Helical" evidence="1">
    <location>
        <begin position="122"/>
        <end position="145"/>
    </location>
</feature>
<evidence type="ECO:0000256" key="1">
    <source>
        <dbReference type="SAM" id="Phobius"/>
    </source>
</evidence>
<sequence length="146" mass="16769">MGLAYLKTVHGLLSCVNIVFLSMALIAGYFLWNPGNHELNWLFFSGNRPFISLVLVALVVLWWLNLIILCQQMFVRDLLEQMGKAKLLFMHGTGLLFVLFSAVIESYYLSKVPDGDYYLTRLIIVMVLCWLLVLSHIGQFVFVFCQ</sequence>
<feature type="transmembrane region" description="Helical" evidence="1">
    <location>
        <begin position="87"/>
        <end position="110"/>
    </location>
</feature>
<organism evidence="2 3">
    <name type="scientific">Globodera pallida</name>
    <name type="common">Potato cyst nematode worm</name>
    <name type="synonym">Heterodera pallida</name>
    <dbReference type="NCBI Taxonomy" id="36090"/>
    <lineage>
        <taxon>Eukaryota</taxon>
        <taxon>Metazoa</taxon>
        <taxon>Ecdysozoa</taxon>
        <taxon>Nematoda</taxon>
        <taxon>Chromadorea</taxon>
        <taxon>Rhabditida</taxon>
        <taxon>Tylenchina</taxon>
        <taxon>Tylenchomorpha</taxon>
        <taxon>Tylenchoidea</taxon>
        <taxon>Heteroderidae</taxon>
        <taxon>Heteroderinae</taxon>
        <taxon>Globodera</taxon>
    </lineage>
</organism>
<dbReference type="WBParaSite" id="GPLIN_001103400">
    <property type="protein sequence ID" value="GPLIN_001103400"/>
    <property type="gene ID" value="GPLIN_001103400"/>
</dbReference>
<protein>
    <submittedName>
        <fullName evidence="3">Cytochrome b561 domain-containing protein</fullName>
    </submittedName>
</protein>